<feature type="compositionally biased region" description="Basic and acidic residues" evidence="3">
    <location>
        <begin position="295"/>
        <end position="304"/>
    </location>
</feature>
<sequence length="846" mass="93340">MSCVMTFENASPAGSAFNVINSGKMVATRRGTRVGSPVKNINDEISGPTVPTPSTRSTRHRSVMEEKHSPELTGDSQPDEEKDECTAPSIPASPLKRETRRSTRLFAVKKQPDSTHEADVSESESCCSVASHVKVTPRTRRRTPTRERPKTPTKDEVSEAESFSSAVSPPRSRRAPRSLRKRVQTPAVSDPPKTNDDDLSDAGSCSSVVSLSKVLDTRRITRSRRRTAMLGAELNPSDPDSCSSNVSGLLGSMVRRSARNQKGKPTEPIPLNLEETTDTPSSLVSNRLRDRRGRTKSEPGKEACDSDECMSGPSTSPWRSRRQVKRDTVGESDSESVPTDVCTSQDSTSSLKGRGTPCSSRTGSASSNGAMTMTRTRSKARVIMVQEERECEERKPLPLQCESVVTLDEEDKEKPVDSIMTDTSEALECTMTEETASDITLVLDQDESAESSFHADVEIQEHKSTPETVCAVSVSEKADSETQAHQETAVDEMVATVANDGDVAMENNEPEFVKANLAVEDQANCDADLEAAGPSPDEKNATDVEERVVCEEDVVVNRDANKIVTASMDETSVLLIDGENEERPSSSTHTQSDLTTAEQPFKISPPIKEMTSLLDSSEDEESPDEGDEEEEEGASQEAVDGVSDEEIRCIDEGLNVKDLGGLYISFDGKQKSLSSGLKTQKNQSKVDELLKKSVIVPDFEKKDAIPPYRESKHAAKLKRKAEREKTTGDGWFNMKAPELTEELRNDLKALKMRSAMDPKRFYKKNDREGFPKYFQVGTVVDSPVDFYSSRIPKKQRKRTIVEELLADAEFRSNNKNKYQEIMNDKAAHGAGKKYKKNKFHKKKTNK</sequence>
<accession>A0A5A9NX92</accession>
<feature type="domain" description="Fcf2 pre-rRNA processing C-terminal" evidence="4">
    <location>
        <begin position="724"/>
        <end position="817"/>
    </location>
</feature>
<feature type="compositionally biased region" description="Basic and acidic residues" evidence="3">
    <location>
        <begin position="144"/>
        <end position="157"/>
    </location>
</feature>
<feature type="compositionally biased region" description="Basic residues" evidence="3">
    <location>
        <begin position="830"/>
        <end position="846"/>
    </location>
</feature>
<feature type="region of interest" description="Disordered" evidence="3">
    <location>
        <begin position="561"/>
        <end position="646"/>
    </location>
</feature>
<evidence type="ECO:0000313" key="5">
    <source>
        <dbReference type="EMBL" id="KAA0714223.1"/>
    </source>
</evidence>
<organism evidence="5 6">
    <name type="scientific">Triplophysa tibetana</name>
    <dbReference type="NCBI Taxonomy" id="1572043"/>
    <lineage>
        <taxon>Eukaryota</taxon>
        <taxon>Metazoa</taxon>
        <taxon>Chordata</taxon>
        <taxon>Craniata</taxon>
        <taxon>Vertebrata</taxon>
        <taxon>Euteleostomi</taxon>
        <taxon>Actinopterygii</taxon>
        <taxon>Neopterygii</taxon>
        <taxon>Teleostei</taxon>
        <taxon>Ostariophysi</taxon>
        <taxon>Cypriniformes</taxon>
        <taxon>Nemacheilidae</taxon>
        <taxon>Triplophysa</taxon>
    </lineage>
</organism>
<feature type="compositionally biased region" description="Acidic residues" evidence="3">
    <location>
        <begin position="616"/>
        <end position="634"/>
    </location>
</feature>
<protein>
    <submittedName>
        <fullName evidence="5">Deoxynucleotidyltransferase terminal-interacting protein 2</fullName>
    </submittedName>
</protein>
<feature type="region of interest" description="Disordered" evidence="3">
    <location>
        <begin position="255"/>
        <end position="373"/>
    </location>
</feature>
<feature type="region of interest" description="Disordered" evidence="3">
    <location>
        <begin position="524"/>
        <end position="546"/>
    </location>
</feature>
<keyword evidence="2" id="KW-0539">Nucleus</keyword>
<dbReference type="Proteomes" id="UP000324632">
    <property type="component" value="Chromosome 12"/>
</dbReference>
<comment type="caution">
    <text evidence="5">The sequence shown here is derived from an EMBL/GenBank/DDBJ whole genome shotgun (WGS) entry which is preliminary data.</text>
</comment>
<feature type="region of interest" description="Disordered" evidence="3">
    <location>
        <begin position="823"/>
        <end position="846"/>
    </location>
</feature>
<feature type="compositionally biased region" description="Basic and acidic residues" evidence="3">
    <location>
        <begin position="110"/>
        <end position="119"/>
    </location>
</feature>
<dbReference type="GO" id="GO:0016740">
    <property type="term" value="F:transferase activity"/>
    <property type="evidence" value="ECO:0007669"/>
    <property type="project" value="UniProtKB-KW"/>
</dbReference>
<reference evidence="5 6" key="1">
    <citation type="journal article" date="2019" name="Mol. Ecol. Resour.">
        <title>Chromosome-level genome assembly of Triplophysa tibetana, a fish adapted to the harsh high-altitude environment of the Tibetan Plateau.</title>
        <authorList>
            <person name="Yang X."/>
            <person name="Liu H."/>
            <person name="Ma Z."/>
            <person name="Zou Y."/>
            <person name="Zou M."/>
            <person name="Mao Y."/>
            <person name="Li X."/>
            <person name="Wang H."/>
            <person name="Chen T."/>
            <person name="Wang W."/>
            <person name="Yang R."/>
        </authorList>
    </citation>
    <scope>NUCLEOTIDE SEQUENCE [LARGE SCALE GENOMIC DNA]</scope>
    <source>
        <strain evidence="5">TTIB1903HZAU</strain>
        <tissue evidence="5">Muscle</tissue>
    </source>
</reference>
<dbReference type="Pfam" id="PF08698">
    <property type="entry name" value="Fcf2"/>
    <property type="match status" value="1"/>
</dbReference>
<dbReference type="GO" id="GO:0006396">
    <property type="term" value="P:RNA processing"/>
    <property type="evidence" value="ECO:0007669"/>
    <property type="project" value="TreeGrafter"/>
</dbReference>
<evidence type="ECO:0000313" key="6">
    <source>
        <dbReference type="Proteomes" id="UP000324632"/>
    </source>
</evidence>
<dbReference type="PANTHER" id="PTHR21686">
    <property type="entry name" value="DEOXYNUCLEOTIDYLTRANSFERASE TERMINAL-INTERACTING PROTEIN 2"/>
    <property type="match status" value="1"/>
</dbReference>
<name>A0A5A9NX92_9TELE</name>
<feature type="compositionally biased region" description="Basic residues" evidence="3">
    <location>
        <begin position="171"/>
        <end position="183"/>
    </location>
</feature>
<evidence type="ECO:0000256" key="1">
    <source>
        <dbReference type="ARBA" id="ARBA00004604"/>
    </source>
</evidence>
<feature type="compositionally biased region" description="Basic and acidic residues" evidence="3">
    <location>
        <begin position="536"/>
        <end position="546"/>
    </location>
</feature>
<feature type="region of interest" description="Disordered" evidence="3">
    <location>
        <begin position="30"/>
        <end position="206"/>
    </location>
</feature>
<evidence type="ECO:0000259" key="4">
    <source>
        <dbReference type="Pfam" id="PF08698"/>
    </source>
</evidence>
<dbReference type="AlphaFoldDB" id="A0A5A9NX92"/>
<dbReference type="GO" id="GO:0003723">
    <property type="term" value="F:RNA binding"/>
    <property type="evidence" value="ECO:0007669"/>
    <property type="project" value="TreeGrafter"/>
</dbReference>
<dbReference type="InterPro" id="IPR014810">
    <property type="entry name" value="Fcf2_C"/>
</dbReference>
<dbReference type="PANTHER" id="PTHR21686:SF12">
    <property type="entry name" value="DEOXYNUCLEOTIDYLTRANSFERASE TERMINAL-INTERACTING PROTEIN 2"/>
    <property type="match status" value="1"/>
</dbReference>
<feature type="compositionally biased region" description="Polar residues" evidence="3">
    <location>
        <begin position="335"/>
        <end position="373"/>
    </location>
</feature>
<proteinExistence type="predicted"/>
<dbReference type="GO" id="GO:0005730">
    <property type="term" value="C:nucleolus"/>
    <property type="evidence" value="ECO:0007669"/>
    <property type="project" value="UniProtKB-SubCell"/>
</dbReference>
<evidence type="ECO:0000256" key="2">
    <source>
        <dbReference type="ARBA" id="ARBA00023242"/>
    </source>
</evidence>
<keyword evidence="6" id="KW-1185">Reference proteome</keyword>
<keyword evidence="5" id="KW-0808">Transferase</keyword>
<gene>
    <name evidence="5" type="ORF">E1301_Tti007371</name>
</gene>
<evidence type="ECO:0000256" key="3">
    <source>
        <dbReference type="SAM" id="MobiDB-lite"/>
    </source>
</evidence>
<dbReference type="InterPro" id="IPR039883">
    <property type="entry name" value="Fcf2/DNTTIP2"/>
</dbReference>
<feature type="compositionally biased region" description="Polar residues" evidence="3">
    <location>
        <begin position="585"/>
        <end position="598"/>
    </location>
</feature>
<comment type="subcellular location">
    <subcellularLocation>
        <location evidence="1">Nucleus</location>
        <location evidence="1">Nucleolus</location>
    </subcellularLocation>
</comment>
<dbReference type="EMBL" id="SOYY01000012">
    <property type="protein sequence ID" value="KAA0714223.1"/>
    <property type="molecule type" value="Genomic_DNA"/>
</dbReference>
<feature type="compositionally biased region" description="Low complexity" evidence="3">
    <location>
        <begin position="160"/>
        <end position="170"/>
    </location>
</feature>